<keyword evidence="2" id="KW-1185">Reference proteome</keyword>
<accession>A0A3S4R2T7</accession>
<dbReference type="AlphaFoldDB" id="A0A3S4R2T7"/>
<dbReference type="RefSeq" id="WP_232009877.1">
    <property type="nucleotide sequence ID" value="NZ_LR134350.1"/>
</dbReference>
<dbReference type="Pfam" id="PF06224">
    <property type="entry name" value="AlkZ-like"/>
    <property type="match status" value="1"/>
</dbReference>
<dbReference type="KEGG" id="ahw:NCTC11636_00974"/>
<reference evidence="1 2" key="1">
    <citation type="submission" date="2018-12" db="EMBL/GenBank/DDBJ databases">
        <authorList>
            <consortium name="Pathogen Informatics"/>
        </authorList>
    </citation>
    <scope>NUCLEOTIDE SEQUENCE [LARGE SCALE GENOMIC DNA]</scope>
    <source>
        <strain evidence="1 2">NCTC11636</strain>
    </source>
</reference>
<evidence type="ECO:0000313" key="1">
    <source>
        <dbReference type="EMBL" id="VEG27328.1"/>
    </source>
</evidence>
<dbReference type="PANTHER" id="PTHR38479:SF2">
    <property type="entry name" value="WINGED HELIX DNA-BINDING DOMAIN-CONTAINING PROTEIN"/>
    <property type="match status" value="1"/>
</dbReference>
<evidence type="ECO:0000313" key="2">
    <source>
        <dbReference type="Proteomes" id="UP000266895"/>
    </source>
</evidence>
<protein>
    <recommendedName>
        <fullName evidence="3">Winged helix DNA-binding domain-containing protein</fullName>
    </recommendedName>
</protein>
<dbReference type="PANTHER" id="PTHR38479">
    <property type="entry name" value="LMO0824 PROTEIN"/>
    <property type="match status" value="1"/>
</dbReference>
<name>A0A3S4R2T7_9ACTO</name>
<evidence type="ECO:0008006" key="3">
    <source>
        <dbReference type="Google" id="ProtNLM"/>
    </source>
</evidence>
<sequence>MPVTARPTRSAQGPAHAPREMSLLRIVAQGLVSATTAPDPAEAVRRHLAIQGQQPSAVPHAIVSRVASASGADVEEAFASGRLVRSWPMRGTVHITTAQDHHWLRVALQHRMGAWMRASEDIYGVDDRVVATAAEVALALLAGGAVPRADLLGAWEEAGLMEPFKGEDVSAYRRRHLLLRLQLEGILVQGPKRSNEHLVVDARGLPEAATGPGGAGGGAHGTDSHRAALAEIARRYATSHGPVSAADLARWTTLPVREAARALEDAVETTNAAGYAVDPSTGHAPLTRAAAEGGLRGTVVVLGPGESAAATRGDRVGGRDGGSTGVLYMRADLPDLLAADRRAAAATHFLASFDELHVGYKDRLCLTDAAGERLICPSMNGMFRPLLVDRGRVVAVRPVGHGLLWADDARRSAPLEGEVERAVRAVERRLAG</sequence>
<dbReference type="EMBL" id="LR134350">
    <property type="protein sequence ID" value="VEG27328.1"/>
    <property type="molecule type" value="Genomic_DNA"/>
</dbReference>
<gene>
    <name evidence="1" type="ORF">NCTC11636_00974</name>
</gene>
<dbReference type="InterPro" id="IPR009351">
    <property type="entry name" value="AlkZ-like"/>
</dbReference>
<proteinExistence type="predicted"/>
<organism evidence="1 2">
    <name type="scientific">Actinomyces howellii</name>
    <dbReference type="NCBI Taxonomy" id="52771"/>
    <lineage>
        <taxon>Bacteria</taxon>
        <taxon>Bacillati</taxon>
        <taxon>Actinomycetota</taxon>
        <taxon>Actinomycetes</taxon>
        <taxon>Actinomycetales</taxon>
        <taxon>Actinomycetaceae</taxon>
        <taxon>Actinomyces</taxon>
    </lineage>
</organism>
<dbReference type="Proteomes" id="UP000266895">
    <property type="component" value="Chromosome"/>
</dbReference>